<dbReference type="InterPro" id="IPR024989">
    <property type="entry name" value="MFS_assoc_dom"/>
</dbReference>
<keyword evidence="5 8" id="KW-0812">Transmembrane</keyword>
<evidence type="ECO:0000256" key="7">
    <source>
        <dbReference type="ARBA" id="ARBA00023136"/>
    </source>
</evidence>
<dbReference type="Gene3D" id="1.20.1250.20">
    <property type="entry name" value="MFS general substrate transporter like domains"/>
    <property type="match status" value="2"/>
</dbReference>
<proteinExistence type="predicted"/>
<dbReference type="RefSeq" id="WP_173949520.1">
    <property type="nucleotide sequence ID" value="NZ_CP102845.1"/>
</dbReference>
<keyword evidence="7 8" id="KW-0472">Membrane</keyword>
<feature type="transmembrane region" description="Helical" evidence="8">
    <location>
        <begin position="137"/>
        <end position="155"/>
    </location>
</feature>
<comment type="subcellular location">
    <subcellularLocation>
        <location evidence="1">Cell inner membrane</location>
        <topology evidence="1">Multi-pass membrane protein</topology>
    </subcellularLocation>
</comment>
<name>A0ABY5RYU8_9HYPH</name>
<feature type="transmembrane region" description="Helical" evidence="8">
    <location>
        <begin position="38"/>
        <end position="62"/>
    </location>
</feature>
<dbReference type="Pfam" id="PF12832">
    <property type="entry name" value="MFS_1_like"/>
    <property type="match status" value="1"/>
</dbReference>
<evidence type="ECO:0000256" key="1">
    <source>
        <dbReference type="ARBA" id="ARBA00004429"/>
    </source>
</evidence>
<reference evidence="10" key="1">
    <citation type="submission" date="2022-08" db="EMBL/GenBank/DDBJ databases">
        <title>Microvirga terrae sp. nov., isolated from soil.</title>
        <authorList>
            <person name="Kim K.H."/>
            <person name="Seo Y.L."/>
            <person name="Kim J.M."/>
            <person name="Lee J.K."/>
            <person name="Han D.M."/>
            <person name="Jeon C.O."/>
        </authorList>
    </citation>
    <scope>NUCLEOTIDE SEQUENCE</scope>
    <source>
        <strain evidence="10">R24</strain>
    </source>
</reference>
<dbReference type="SUPFAM" id="SSF103473">
    <property type="entry name" value="MFS general substrate transporter"/>
    <property type="match status" value="1"/>
</dbReference>
<evidence type="ECO:0000313" key="10">
    <source>
        <dbReference type="EMBL" id="UVF21144.1"/>
    </source>
</evidence>
<keyword evidence="2" id="KW-0813">Transport</keyword>
<evidence type="ECO:0000313" key="11">
    <source>
        <dbReference type="Proteomes" id="UP001017257"/>
    </source>
</evidence>
<organism evidence="10 11">
    <name type="scientific">Microvirga terrae</name>
    <dbReference type="NCBI Taxonomy" id="2740529"/>
    <lineage>
        <taxon>Bacteria</taxon>
        <taxon>Pseudomonadati</taxon>
        <taxon>Pseudomonadota</taxon>
        <taxon>Alphaproteobacteria</taxon>
        <taxon>Hyphomicrobiales</taxon>
        <taxon>Methylobacteriaceae</taxon>
        <taxon>Microvirga</taxon>
    </lineage>
</organism>
<feature type="transmembrane region" description="Helical" evidence="8">
    <location>
        <begin position="241"/>
        <end position="260"/>
    </location>
</feature>
<feature type="transmembrane region" description="Helical" evidence="8">
    <location>
        <begin position="12"/>
        <end position="32"/>
    </location>
</feature>
<evidence type="ECO:0000259" key="9">
    <source>
        <dbReference type="PROSITE" id="PS50850"/>
    </source>
</evidence>
<feature type="transmembrane region" description="Helical" evidence="8">
    <location>
        <begin position="301"/>
        <end position="321"/>
    </location>
</feature>
<dbReference type="PANTHER" id="PTHR23522">
    <property type="entry name" value="BLL5896 PROTEIN"/>
    <property type="match status" value="1"/>
</dbReference>
<dbReference type="PIRSF" id="PIRSF004925">
    <property type="entry name" value="HcaT"/>
    <property type="match status" value="1"/>
</dbReference>
<evidence type="ECO:0000256" key="6">
    <source>
        <dbReference type="ARBA" id="ARBA00022989"/>
    </source>
</evidence>
<feature type="domain" description="Major facilitator superfamily (MFS) profile" evidence="9">
    <location>
        <begin position="206"/>
        <end position="393"/>
    </location>
</feature>
<evidence type="ECO:0000256" key="4">
    <source>
        <dbReference type="ARBA" id="ARBA00022519"/>
    </source>
</evidence>
<feature type="transmembrane region" description="Helical" evidence="8">
    <location>
        <begin position="272"/>
        <end position="289"/>
    </location>
</feature>
<accession>A0ABY5RYU8</accession>
<protein>
    <submittedName>
        <fullName evidence="10">MFS transporter</fullName>
    </submittedName>
</protein>
<feature type="transmembrane region" description="Helical" evidence="8">
    <location>
        <begin position="359"/>
        <end position="379"/>
    </location>
</feature>
<dbReference type="PANTHER" id="PTHR23522:SF10">
    <property type="entry name" value="3-PHENYLPROPIONIC ACID TRANSPORTER-RELATED"/>
    <property type="match status" value="1"/>
</dbReference>
<sequence>MHPLKALELRLGALQAASFTSHGIYLPFFPLWLQSKALSPTVIGLVVAIPIIVRILATAPLLSLADRSFGARRLLLASHLGQLVGFPLFLLVDSSVAIMVLVALVAVAQSCIIPGNDLVSTNAVQRHPGLSYGRIRGAGSVAFFITNIVGGYLVGAFGPEVVIVALTFIPVLGISATLLAVPKEAPEPAGPNDLPHETAPARLSRILWLVLIAGAVTQASHGALNAFGSIYWRSAGFSDEVIGYFWAAGVIAEILVFLYLGRHVGRSSGVGLILLGSAAAVIRFTIMALEPGVGVTVVLQTMHSLSFAATHIGTMAALAALAPVRARGRAQGVFGSLTALAIAASTIVSGMIYSEAGAGVFAAMAPLGAIGFVLMLVVVRLQKYQPQRAGSGG</sequence>
<keyword evidence="11" id="KW-1185">Reference proteome</keyword>
<gene>
    <name evidence="10" type="ORF">HPT29_008495</name>
</gene>
<dbReference type="EMBL" id="CP102845">
    <property type="protein sequence ID" value="UVF21144.1"/>
    <property type="molecule type" value="Genomic_DNA"/>
</dbReference>
<keyword evidence="6 8" id="KW-1133">Transmembrane helix</keyword>
<evidence type="ECO:0000256" key="3">
    <source>
        <dbReference type="ARBA" id="ARBA00022475"/>
    </source>
</evidence>
<dbReference type="NCBIfam" id="NF037955">
    <property type="entry name" value="mfs"/>
    <property type="match status" value="1"/>
</dbReference>
<evidence type="ECO:0000256" key="2">
    <source>
        <dbReference type="ARBA" id="ARBA00022448"/>
    </source>
</evidence>
<evidence type="ECO:0000256" key="5">
    <source>
        <dbReference type="ARBA" id="ARBA00022692"/>
    </source>
</evidence>
<dbReference type="InterPro" id="IPR020846">
    <property type="entry name" value="MFS_dom"/>
</dbReference>
<dbReference type="InterPro" id="IPR036259">
    <property type="entry name" value="MFS_trans_sf"/>
</dbReference>
<dbReference type="PROSITE" id="PS50850">
    <property type="entry name" value="MFS"/>
    <property type="match status" value="1"/>
</dbReference>
<evidence type="ECO:0000256" key="8">
    <source>
        <dbReference type="SAM" id="Phobius"/>
    </source>
</evidence>
<dbReference type="InterPro" id="IPR026032">
    <property type="entry name" value="HcaT-like"/>
</dbReference>
<feature type="transmembrane region" description="Helical" evidence="8">
    <location>
        <begin position="333"/>
        <end position="353"/>
    </location>
</feature>
<keyword evidence="3" id="KW-1003">Cell membrane</keyword>
<dbReference type="Proteomes" id="UP001017257">
    <property type="component" value="Chromosome"/>
</dbReference>
<feature type="transmembrane region" description="Helical" evidence="8">
    <location>
        <begin position="161"/>
        <end position="182"/>
    </location>
</feature>
<keyword evidence="4" id="KW-0997">Cell inner membrane</keyword>